<evidence type="ECO:0000313" key="1">
    <source>
        <dbReference type="EMBL" id="CAG6730314.1"/>
    </source>
</evidence>
<protein>
    <submittedName>
        <fullName evidence="1">Uncharacterized protein</fullName>
    </submittedName>
</protein>
<dbReference type="AlphaFoldDB" id="A0A8D8YKN4"/>
<name>A0A8D8YKN4_9HEMI</name>
<dbReference type="EMBL" id="HBUF01381154">
    <property type="protein sequence ID" value="CAG6730314.1"/>
    <property type="molecule type" value="Transcribed_RNA"/>
</dbReference>
<dbReference type="EMBL" id="HBUF01524372">
    <property type="protein sequence ID" value="CAG6749779.1"/>
    <property type="molecule type" value="Transcribed_RNA"/>
</dbReference>
<organism evidence="1">
    <name type="scientific">Cacopsylla melanoneura</name>
    <dbReference type="NCBI Taxonomy" id="428564"/>
    <lineage>
        <taxon>Eukaryota</taxon>
        <taxon>Metazoa</taxon>
        <taxon>Ecdysozoa</taxon>
        <taxon>Arthropoda</taxon>
        <taxon>Hexapoda</taxon>
        <taxon>Insecta</taxon>
        <taxon>Pterygota</taxon>
        <taxon>Neoptera</taxon>
        <taxon>Paraneoptera</taxon>
        <taxon>Hemiptera</taxon>
        <taxon>Sternorrhyncha</taxon>
        <taxon>Psylloidea</taxon>
        <taxon>Psyllidae</taxon>
        <taxon>Psyllinae</taxon>
        <taxon>Cacopsylla</taxon>
    </lineage>
</organism>
<dbReference type="EMBL" id="HBUF01381153">
    <property type="protein sequence ID" value="CAG6730312.1"/>
    <property type="molecule type" value="Transcribed_RNA"/>
</dbReference>
<proteinExistence type="predicted"/>
<accession>A0A8D8YKN4</accession>
<reference evidence="1" key="1">
    <citation type="submission" date="2021-05" db="EMBL/GenBank/DDBJ databases">
        <authorList>
            <person name="Alioto T."/>
            <person name="Alioto T."/>
            <person name="Gomez Garrido J."/>
        </authorList>
    </citation>
    <scope>NUCLEOTIDE SEQUENCE</scope>
</reference>
<dbReference type="EMBL" id="HBUF01524371">
    <property type="protein sequence ID" value="CAG6749777.1"/>
    <property type="molecule type" value="Transcribed_RNA"/>
</dbReference>
<sequence>MALYNSSCVTSPLAYVSKVLSDRLLNFFGLKRKEYLSKILRISAAISRRIDSYVEPLNLLKLNTTQGIVPWTSHRYVSLTNSGFNVASLLLTTILPPANSFLLTF</sequence>